<feature type="region of interest" description="Disordered" evidence="2">
    <location>
        <begin position="1303"/>
        <end position="1355"/>
    </location>
</feature>
<dbReference type="PANTHER" id="PTHR13950">
    <property type="entry name" value="RABCONNECTIN-RELATED"/>
    <property type="match status" value="1"/>
</dbReference>
<dbReference type="GO" id="GO:0043291">
    <property type="term" value="C:RAVE complex"/>
    <property type="evidence" value="ECO:0007669"/>
    <property type="project" value="TreeGrafter"/>
</dbReference>
<name>A0A0R3S8F3_HYMDI</name>
<gene>
    <name evidence="4" type="ORF">HDID_LOCUS422</name>
</gene>
<dbReference type="Proteomes" id="UP000274504">
    <property type="component" value="Unassembled WGS sequence"/>
</dbReference>
<accession>A0A0R3S8F3</accession>
<dbReference type="WBParaSite" id="HDID_0000042101-mRNA-1">
    <property type="protein sequence ID" value="HDID_0000042101-mRNA-1"/>
    <property type="gene ID" value="HDID_0000042101"/>
</dbReference>
<feature type="compositionally biased region" description="Polar residues" evidence="2">
    <location>
        <begin position="2427"/>
        <end position="2449"/>
    </location>
</feature>
<reference evidence="4 5" key="2">
    <citation type="submission" date="2018-11" db="EMBL/GenBank/DDBJ databases">
        <authorList>
            <consortium name="Pathogen Informatics"/>
        </authorList>
    </citation>
    <scope>NUCLEOTIDE SEQUENCE [LARGE SCALE GENOMIC DNA]</scope>
</reference>
<dbReference type="InterPro" id="IPR052208">
    <property type="entry name" value="DmX-like/RAVE_component"/>
</dbReference>
<evidence type="ECO:0000259" key="3">
    <source>
        <dbReference type="Pfam" id="PF12234"/>
    </source>
</evidence>
<dbReference type="GO" id="GO:0007035">
    <property type="term" value="P:vacuolar acidification"/>
    <property type="evidence" value="ECO:0007669"/>
    <property type="project" value="TreeGrafter"/>
</dbReference>
<dbReference type="SUPFAM" id="SSF50978">
    <property type="entry name" value="WD40 repeat-like"/>
    <property type="match status" value="2"/>
</dbReference>
<dbReference type="Pfam" id="PF12234">
    <property type="entry name" value="Rav1p_C"/>
    <property type="match status" value="1"/>
</dbReference>
<feature type="region of interest" description="Disordered" evidence="2">
    <location>
        <begin position="2470"/>
        <end position="2497"/>
    </location>
</feature>
<feature type="compositionally biased region" description="Basic and acidic residues" evidence="2">
    <location>
        <begin position="291"/>
        <end position="315"/>
    </location>
</feature>
<dbReference type="Gene3D" id="2.130.10.10">
    <property type="entry name" value="YVTN repeat-like/Quinoprotein amine dehydrogenase"/>
    <property type="match status" value="2"/>
</dbReference>
<dbReference type="SMART" id="SM00320">
    <property type="entry name" value="WD40"/>
    <property type="match status" value="6"/>
</dbReference>
<reference evidence="6" key="1">
    <citation type="submission" date="2016-04" db="UniProtKB">
        <authorList>
            <consortium name="WormBaseParasite"/>
        </authorList>
    </citation>
    <scope>IDENTIFICATION</scope>
</reference>
<feature type="domain" description="RAVE complex protein Rav1 C-terminal" evidence="3">
    <location>
        <begin position="1428"/>
        <end position="1844"/>
    </location>
</feature>
<evidence type="ECO:0000256" key="2">
    <source>
        <dbReference type="SAM" id="MobiDB-lite"/>
    </source>
</evidence>
<dbReference type="STRING" id="6216.A0A0R3S8F3"/>
<keyword evidence="1" id="KW-0175">Coiled coil</keyword>
<evidence type="ECO:0000313" key="4">
    <source>
        <dbReference type="EMBL" id="VDL16021.1"/>
    </source>
</evidence>
<feature type="compositionally biased region" description="Basic and acidic residues" evidence="2">
    <location>
        <begin position="1303"/>
        <end position="1325"/>
    </location>
</feature>
<evidence type="ECO:0000313" key="5">
    <source>
        <dbReference type="Proteomes" id="UP000274504"/>
    </source>
</evidence>
<dbReference type="EMBL" id="UYSG01000055">
    <property type="protein sequence ID" value="VDL16021.1"/>
    <property type="molecule type" value="Genomic_DNA"/>
</dbReference>
<evidence type="ECO:0000313" key="6">
    <source>
        <dbReference type="WBParaSite" id="HDID_0000042101-mRNA-1"/>
    </source>
</evidence>
<feature type="region of interest" description="Disordered" evidence="2">
    <location>
        <begin position="2381"/>
        <end position="2454"/>
    </location>
</feature>
<sequence length="3335" mass="370287">MMGDMISKSQLPKCDAAEDAPINPVSFRVTSNVEHSVLGLSKIQSGLKRVKNVKVDVYGCGRNLVILDKDLFQVQVIVDATGADSNEIVCISCEDLSGLISVSNGTSVTIFEPVRSKISWRELCKFSPGGSISALSWFPHSSKCQSPLLAIGFSLNTTDHRISGLRVNWPISGSSDICQRLWMFGNPEPVNYLSVSPDGRFIATLASLSSELRIWCQTVRFSSSGQTDENCQSNWLSCLLRHPENVVSFSWRSMPRYLPPGWLPNALLTSCTDGVARVWFEDALGTHRSFPIRDNRSPDREISDNKAAKNSHEKGPLPPVLFEHPVLGFYFRLWSSIPHNHVNNLSMPECFPSDNPVLPPLDSLESGKFLVATSINIRNDLSVVFNSKPAGNPLDNSLYILQWMNNKTKDFELKLNRFLRRIISLVASVSIGDSVTEHTVDRLRSIVGIFDQMLLKCLSKWQKSQDTLLMLHPSDGSLCIWVVNGLDSCTLNGSIFSSNAHKICDGSVQSRGGHSNRVKKNVQLDLTQHQRVCQATCTLRSLLPDTGSTYVTSLTKHDPILFTRVYESGFEANDQLHLLLVECILLRSKLALAIGSNRGGNLRSQLIGEIRLIQLDCMSTPNPCGQLMLSMYAVGIGDSRGSIKHQSVGCNALIQNSGSFNVTSTTSEAVRQANGHSEPVILLLHHPLLPLVLILSPSEFSLWHVPLCSPSPLSAYFSPPLRKFGRFIDHDKTELLRSAAFFPCTITPPIFPTSNAKMLQLPLSVIVVESSSDVRLFCVDATGVVRPLDKLPEAVSLGTKTTSLLFVIQAPSFLIGSTSSTFLVIRALSVKQTNGLTICRIEVWRVDLNPDGLISGKLNGIENLLIRQSSNISTVGSIIKVSDEILPIEPGVSVECVKRGPPPIFWSNEIMQPPYLMAMSCSDGGVRFWTIESATSNGETSTRIHVPLDLLKKRLLDAELDDVTRSQLSLSPLHRSASSSTTTTTTIAREFQSAEVITFACSTNWRVAIACIADPMAPLIITIYECESTGGSEWLLEDTIIPSMALRPHNMSGVELHSIQLDWVKTEDGGSTLLSFVCGQTLYVSAARCMDVIRRTRDIRTGKSGALLNTLGEVGLRWCQLRRVELRVDDSKFPVTPLVWLPSGLLMFHHNSHIYLFSQWPSCKDDSNNSLTPTGLLDEDPVGDGLVSIEASRLSKSYCNLGLIKRFSKQVIETRSCLKKYQEEGNPFKKSFYDSLGLFEAARLSNPVLPQFHPQQLLEWMNLGRFRLVQATLAHLVRSLFSQGNHHREDLLQFLIKEEERKEIEKEEKEKKRQRKEEGEEHKQENVALAVEEENEGIDDETKKDSCTTSNTPLPDMEISPLPLYVLTALDSLKIDKPKAPKNEIEELLVQDETDPEFLLKKWESSLEELGYLSNGVPTNPHWDPKDKSTLSSLLKFGETEGKLLTFLLGRYRLPGLSELDQIYLRGIVELMSSTEKDVTDRLSGLDVNTQDFGKSSLLGVDDCGLRFVMIVKLYDYLCKNLPPIERTKMLEDGLTSRSFAWACHSKSEEMLFSFLPSQRPEKGESNLTWEEFRRYGCTWWIHNDDLLLLCAEKMACATYAANNDPMSAAIFYLAMNKPTVLASLYRTQGIRVRENFFRSDFTPGSPACKQAKMNAFRLLSQHKYPEAAALFLIGDWLEDAIRVCLHTLKDLQLAVFICRLYSLSHVTREGEESAYQKILRSHVICHEDPYLRSIGYWILSEPLNALTTLTMDPTEKPEDKSTLLKSSPSMTKCPQYFEVEICPSVFRLYTYLRLHPLVIETLRSEIEKDKDSKLHNKLALLDRRLYFRTAYHYSTIGCPALTLEVLRELPQLKISTPALNNHRQNSQEFAQLRKNNTFSAQRLICFIVFFRMDGVDSAKAPAASAPTEKEVTFSFFDTSPLDARKYLDRNEFKLSFSDDENDDNKEELTLNGNGGEHGKINPLLNDYIELENVVTTGGNTIQSQIKYWACLRIFTEELCSTFLTASSEGSILKRFLYTWLNNEISQLEKLALLSDETPTPEGSDIDQPRPSCSLLFDSDNIDKSLLIPINFEGPRHSEGFSIISNGEEKSSEEGENNLSLRLAANLEFVRNLVTFCCLHGESGVNLRVIRMELTHLLVDLFSSVTCDVDYSPRGCLIRSLSLFRRLHPNAPLICRPLDLVKTLINDINTCILELPPPYMKFIRNIPLSFLTSNGKVEKQPSVDDDPESSISYRIALLRNLCMALSACVFQSLSTASWRTTQVQGDAGLAIVVGQSNALTAERFAKLGGPFLPNSEPSEWPGVLGLFTSKDGSSASSFNVSPQPVLKGVLAEALVAVYVGLCVCALYTRDTPVLYRLVSNASLGDASTWSRVFGGVCRLKPLRPPPPPPSAVGIPRRPSPSPPPRPRLPSTTRTNQQQHGASGPILQMNQAPPASQATNKVSLQPPTTTHTDEIFLPPQCSIATCFLEKPSHSDESSSDQKGFNYDSDNDSRVTTSYESYPDGVKRLVQSTCCSSRKNSSPAISSKKPRDNFELTDFLEENSLVPPGQSIVLQTGCDLKITRLDPDLGDIKFSEAALDALREKHEAEELNLLDSKQDFIASDREWFNGDSFSWRLMRLAFVQLMQQQVNALVKLLNLDNEFLTSYAPTLLQARGLLEKWVEGYQEALEVSSDNEDRIAMRVLSADFVAIGGLYLDDQDQADANLSESARRAIAMMAYIMKPGNSPFRTRNPLSLPVKRLWFSLLKRPELNETFLRWIFHPKQCQQPSLQPIKLEVSNPRKTSAQSIALISTQPEKKLSSASDQGVKLPKENEIPPDGIYSGGSDGLMKHKSSINLIHWEQDPILCMCVDKFNYDAVALATPKEIIEVSISNLLSPADWMFDDFEYDLEAMRNPILKNRGGQSVNDFLLHEKPSFSLGDQVDSDAPGPRGINSANLFEGLISTPTANISEHILEISRSIAPTIIKRTVGGIERLSSHPLMNFYLCGTNSGYVHVLQWGVMEPVVHMLANTSSLTDKGRTQKITSTTKGNPITVLHLDSFGKRFGCGDTAGYFGLWNVDFTGSHSYPYFSCRCHNKGVLDFAFLDGGSTKFVTVGTGNVPTYPNPGVNMSTANAVAAANRPGLKVTGQPDLEAANVVVWDSMEPLKSASVMTFSESPLDVACTCVTSVPSGSFGHQLAVGTKRGEVMILDLRSKNAVIAHNSTAHAGFALRSIICDSATDTLTTAGADNRVKVWRLSDPCQLLSTFQPEESNASVSTKAAQAFLRGNQSAAMIVASRPGISQLASLPSTSTMVEYKYGEARENLHLLTSRFLACGVDGRLQMCSVTPSPDPLWLRRY</sequence>
<dbReference type="InterPro" id="IPR022033">
    <property type="entry name" value="Rav1p_C"/>
</dbReference>
<feature type="coiled-coil region" evidence="1">
    <location>
        <begin position="2570"/>
        <end position="2597"/>
    </location>
</feature>
<dbReference type="InterPro" id="IPR036322">
    <property type="entry name" value="WD40_repeat_dom_sf"/>
</dbReference>
<dbReference type="InterPro" id="IPR001680">
    <property type="entry name" value="WD40_rpt"/>
</dbReference>
<dbReference type="PANTHER" id="PTHR13950:SF9">
    <property type="entry name" value="RABCONNECTIN-3A"/>
    <property type="match status" value="1"/>
</dbReference>
<proteinExistence type="predicted"/>
<feature type="region of interest" description="Disordered" evidence="2">
    <location>
        <begin position="291"/>
        <end position="316"/>
    </location>
</feature>
<dbReference type="InterPro" id="IPR015943">
    <property type="entry name" value="WD40/YVTN_repeat-like_dom_sf"/>
</dbReference>
<evidence type="ECO:0000256" key="1">
    <source>
        <dbReference type="SAM" id="Coils"/>
    </source>
</evidence>
<protein>
    <submittedName>
        <fullName evidence="6">WD_REPEATS_REGION domain-containing protein</fullName>
    </submittedName>
</protein>
<organism evidence="6">
    <name type="scientific">Hymenolepis diminuta</name>
    <name type="common">Rat tapeworm</name>
    <dbReference type="NCBI Taxonomy" id="6216"/>
    <lineage>
        <taxon>Eukaryota</taxon>
        <taxon>Metazoa</taxon>
        <taxon>Spiralia</taxon>
        <taxon>Lophotrochozoa</taxon>
        <taxon>Platyhelminthes</taxon>
        <taxon>Cestoda</taxon>
        <taxon>Eucestoda</taxon>
        <taxon>Cyclophyllidea</taxon>
        <taxon>Hymenolepididae</taxon>
        <taxon>Hymenolepis</taxon>
    </lineage>
</organism>
<dbReference type="OrthoDB" id="6279537at2759"/>
<feature type="compositionally biased region" description="Pro residues" evidence="2">
    <location>
        <begin position="2397"/>
        <end position="2407"/>
    </location>
</feature>